<proteinExistence type="predicted"/>
<dbReference type="Proteomes" id="UP000280819">
    <property type="component" value="Unassembled WGS sequence"/>
</dbReference>
<feature type="region of interest" description="Disordered" evidence="1">
    <location>
        <begin position="338"/>
        <end position="368"/>
    </location>
</feature>
<evidence type="ECO:0000256" key="1">
    <source>
        <dbReference type="SAM" id="MobiDB-lite"/>
    </source>
</evidence>
<feature type="region of interest" description="Disordered" evidence="1">
    <location>
        <begin position="584"/>
        <end position="606"/>
    </location>
</feature>
<dbReference type="AlphaFoldDB" id="A0A3P1TAP2"/>
<sequence length="854" mass="91060">MQVSNQYSPADFAKDLPVRLTTSYQTDTTRGTDLADLAGHTGRVVIELKLQNLTMRPTTVQYDAGGRSLQEQALVGAPMTIFAATTLPGTAPSAVVLEGEEQDASSTNGVLAQLPDGTTSVQWATLLSPPATTDTATLRLVVEAQEMKVPEFDLSVHPGVVSDPRASFLDGAMESETELLERTVALAGDVQLVLDDVGESVAELRKVLSTSTETFGADAVTGLKQSNQQVENSTQALVSQLQGLQNSLDSQLSQSQSAMLSTLQQGVASMEGLLGDPNQFATPTPPASGGDACSGGVVPASSDGSVAGLLAQVSTQLDQYATASEECRGSVRESILASLGPEDPSQEGACPAPPPVGRVEDDQSGAVQGVEPEQRQVPVTCALWEARTTAQENITRQFGQDRDALLMTLEPQSLDATFATHKELGEALTVVNERVKALDEGITQPDVQALREALQDFSKDLSRMESWLERQHDFAESQQQNTNRMTKQNREAAQELCTLLRNSDEPADELARVYGSLTDEPCVLADGSELQIPRDANTQSLQEQLGQQHKAWGTISSEMSPEGDEETSGHALLARLRAAEQKMSEQVTGLEDLGGQNDDAANSARESLKESLTTLETTNTKLGQDLDQLAASQKQLQEDLRKTFDQVIEDVNEDVSEAIDPTIRQIRVDGQRTAEAWDASTRNSAKDLREVSRGLSADSKQTIEDRAQALRDTSDGAAAFISDQLSVGGQALAENLGNSAQDIDGTRAQLVLDLQNALADLGDPTVDGGGLLGTMATSTAAAATTDEQVTLATTATTSFANVRSEDVSSIEKRRAVFLASLDVADELPLFQLESSPGARTATVYTIQIRSEQSR</sequence>
<organism evidence="2 3">
    <name type="scientific">Arachnia propionica</name>
    <dbReference type="NCBI Taxonomy" id="1750"/>
    <lineage>
        <taxon>Bacteria</taxon>
        <taxon>Bacillati</taxon>
        <taxon>Actinomycetota</taxon>
        <taxon>Actinomycetes</taxon>
        <taxon>Propionibacteriales</taxon>
        <taxon>Propionibacteriaceae</taxon>
        <taxon>Arachnia</taxon>
    </lineage>
</organism>
<evidence type="ECO:0000313" key="3">
    <source>
        <dbReference type="Proteomes" id="UP000280819"/>
    </source>
</evidence>
<accession>A0A3P1TAP2</accession>
<evidence type="ECO:0000313" key="2">
    <source>
        <dbReference type="EMBL" id="RRD05936.1"/>
    </source>
</evidence>
<reference evidence="2 3" key="1">
    <citation type="submission" date="2018-11" db="EMBL/GenBank/DDBJ databases">
        <title>Genomes From Bacteria Associated with the Canine Oral Cavity: a Test Case for Automated Genome-Based Taxonomic Assignment.</title>
        <authorList>
            <person name="Coil D.A."/>
            <person name="Jospin G."/>
            <person name="Darling A.E."/>
            <person name="Wallis C."/>
            <person name="Davis I.J."/>
            <person name="Harris S."/>
            <person name="Eisen J.A."/>
            <person name="Holcombe L.J."/>
            <person name="O'Flynn C."/>
        </authorList>
    </citation>
    <scope>NUCLEOTIDE SEQUENCE [LARGE SCALE GENOMIC DNA]</scope>
    <source>
        <strain evidence="2 3">OH887_COT-365</strain>
    </source>
</reference>
<protein>
    <submittedName>
        <fullName evidence="2">Uncharacterized protein</fullName>
    </submittedName>
</protein>
<comment type="caution">
    <text evidence="2">The sequence shown here is derived from an EMBL/GenBank/DDBJ whole genome shotgun (WGS) entry which is preliminary data.</text>
</comment>
<dbReference type="SUPFAM" id="SSF58113">
    <property type="entry name" value="Apolipoprotein A-I"/>
    <property type="match status" value="1"/>
</dbReference>
<name>A0A3P1TAP2_9ACTN</name>
<dbReference type="EMBL" id="RQZG01000004">
    <property type="protein sequence ID" value="RRD05936.1"/>
    <property type="molecule type" value="Genomic_DNA"/>
</dbReference>
<gene>
    <name evidence="2" type="ORF">EII34_04420</name>
</gene>